<evidence type="ECO:0000313" key="2">
    <source>
        <dbReference type="EMBL" id="MFC4061318.1"/>
    </source>
</evidence>
<proteinExistence type="predicted"/>
<dbReference type="InterPro" id="IPR058548">
    <property type="entry name" value="MlaB-like_STAS"/>
</dbReference>
<dbReference type="InterPro" id="IPR025847">
    <property type="entry name" value="MEDS_domain"/>
</dbReference>
<protein>
    <submittedName>
        <fullName evidence="2">MEDS domain-containing protein</fullName>
    </submittedName>
</protein>
<dbReference type="SUPFAM" id="SSF52091">
    <property type="entry name" value="SpoIIaa-like"/>
    <property type="match status" value="1"/>
</dbReference>
<dbReference type="RefSeq" id="WP_377291387.1">
    <property type="nucleotide sequence ID" value="NZ_JBHSBM010000026.1"/>
</dbReference>
<dbReference type="InterPro" id="IPR002645">
    <property type="entry name" value="STAS_dom"/>
</dbReference>
<dbReference type="CDD" id="cd07043">
    <property type="entry name" value="STAS_anti-anti-sigma_factors"/>
    <property type="match status" value="1"/>
</dbReference>
<organism evidence="2 3">
    <name type="scientific">Planomonospora corallina</name>
    <dbReference type="NCBI Taxonomy" id="1806052"/>
    <lineage>
        <taxon>Bacteria</taxon>
        <taxon>Bacillati</taxon>
        <taxon>Actinomycetota</taxon>
        <taxon>Actinomycetes</taxon>
        <taxon>Streptosporangiales</taxon>
        <taxon>Streptosporangiaceae</taxon>
        <taxon>Planomonospora</taxon>
    </lineage>
</organism>
<dbReference type="PROSITE" id="PS50801">
    <property type="entry name" value="STAS"/>
    <property type="match status" value="1"/>
</dbReference>
<sequence>MTAGTVVRQIRDLGPGDHLCLPFADDTEQREIATAFVTAGLTRRERVLYFTDRASTATVHSWLRSGPPRTALHTGQLRVLTAGESYLTTGRFDPDTMVATLAAETDRSLHDGYTGLRVTGEMGWAVRDVPGADALEDYERKVATVFAAGRSAALCQYDTRLFAPARLHTLTGCHHGIAEMNALHHDALSRITPAYRHGGRVLRLTGTIDQSNAPALGAVLTAETRRPGDLRLDLSELEFIDVAGLRVIADTAARLTGDRRLHLLHLAPMLAGVIHLIGWDHEPRLTVTPRAAHP</sequence>
<comment type="caution">
    <text evidence="2">The sequence shown here is derived from an EMBL/GenBank/DDBJ whole genome shotgun (WGS) entry which is preliminary data.</text>
</comment>
<reference evidence="3" key="1">
    <citation type="journal article" date="2019" name="Int. J. Syst. Evol. Microbiol.">
        <title>The Global Catalogue of Microorganisms (GCM) 10K type strain sequencing project: providing services to taxonomists for standard genome sequencing and annotation.</title>
        <authorList>
            <consortium name="The Broad Institute Genomics Platform"/>
            <consortium name="The Broad Institute Genome Sequencing Center for Infectious Disease"/>
            <person name="Wu L."/>
            <person name="Ma J."/>
        </authorList>
    </citation>
    <scope>NUCLEOTIDE SEQUENCE [LARGE SCALE GENOMIC DNA]</scope>
    <source>
        <strain evidence="3">TBRC 4489</strain>
    </source>
</reference>
<dbReference type="EMBL" id="JBHSBM010000026">
    <property type="protein sequence ID" value="MFC4061318.1"/>
    <property type="molecule type" value="Genomic_DNA"/>
</dbReference>
<name>A0ABV8IFQ5_9ACTN</name>
<dbReference type="Pfam" id="PF14417">
    <property type="entry name" value="MEDS"/>
    <property type="match status" value="1"/>
</dbReference>
<accession>A0ABV8IFQ5</accession>
<evidence type="ECO:0000313" key="3">
    <source>
        <dbReference type="Proteomes" id="UP001595850"/>
    </source>
</evidence>
<gene>
    <name evidence="2" type="ORF">ACFOWE_23715</name>
</gene>
<feature type="domain" description="STAS" evidence="1">
    <location>
        <begin position="201"/>
        <end position="278"/>
    </location>
</feature>
<dbReference type="Pfam" id="PF13466">
    <property type="entry name" value="STAS_2"/>
    <property type="match status" value="1"/>
</dbReference>
<dbReference type="Gene3D" id="3.30.750.24">
    <property type="entry name" value="STAS domain"/>
    <property type="match status" value="1"/>
</dbReference>
<keyword evidence="3" id="KW-1185">Reference proteome</keyword>
<dbReference type="Proteomes" id="UP001595850">
    <property type="component" value="Unassembled WGS sequence"/>
</dbReference>
<dbReference type="InterPro" id="IPR036513">
    <property type="entry name" value="STAS_dom_sf"/>
</dbReference>
<evidence type="ECO:0000259" key="1">
    <source>
        <dbReference type="PROSITE" id="PS50801"/>
    </source>
</evidence>